<dbReference type="Proteomes" id="UP000749293">
    <property type="component" value="Unassembled WGS sequence"/>
</dbReference>
<dbReference type="InterPro" id="IPR045225">
    <property type="entry name" value="Uracil/uridine/allantoin_perm"/>
</dbReference>
<dbReference type="PANTHER" id="PTHR30618">
    <property type="entry name" value="NCS1 FAMILY PURINE/PYRIMIDINE TRANSPORTER"/>
    <property type="match status" value="1"/>
</dbReference>
<evidence type="ECO:0000256" key="5">
    <source>
        <dbReference type="ARBA" id="ARBA00023136"/>
    </source>
</evidence>
<evidence type="ECO:0000256" key="1">
    <source>
        <dbReference type="ARBA" id="ARBA00004141"/>
    </source>
</evidence>
<keyword evidence="5 6" id="KW-0472">Membrane</keyword>
<feature type="transmembrane region" description="Helical" evidence="6">
    <location>
        <begin position="309"/>
        <end position="334"/>
    </location>
</feature>
<dbReference type="RefSeq" id="XP_035322316.1">
    <property type="nucleotide sequence ID" value="XM_035468335.1"/>
</dbReference>
<dbReference type="Gene3D" id="1.10.4160.10">
    <property type="entry name" value="Hydantoin permease"/>
    <property type="match status" value="1"/>
</dbReference>
<keyword evidence="4 6" id="KW-1133">Transmembrane helix</keyword>
<name>A0A9P5D6M5_9HYPO</name>
<dbReference type="InterPro" id="IPR001248">
    <property type="entry name" value="Pur-cyt_permease"/>
</dbReference>
<feature type="transmembrane region" description="Helical" evidence="6">
    <location>
        <begin position="400"/>
        <end position="418"/>
    </location>
</feature>
<dbReference type="PANTHER" id="PTHR30618:SF0">
    <property type="entry name" value="PURINE-URACIL PERMEASE NCS1"/>
    <property type="match status" value="1"/>
</dbReference>
<sequence length="601" mass="64960">MFAERIRAKKASIKQAFSSPKAFLSAIETKESAQGRLENRNPWMNEDLDISPMRNWTWGWWDYAAFWWSYGFSTGVWTAGSSLVTLGMTWWQAVLCIFISHLLGAIGMVMHSRSSSVYHFGFPVACRIPWGLRGAYFPVVVRVLVGTIWVGVQIVQGGYFTAVLFRAVFGRSFADLASTIPASSDITVQELVGILVFWITTLPLLSVPIPRVRLLFTIKSVVLPPIAIGLFIFCMLQSRGSHLASSPPSVGSSGDGNGGGTTLLKGSSLAWAMVGGINSVMGKTSTGIVNQPDLARYARTRTAPMWSQLVALPVGNTLCATLGVLAASSVRAGWGELIWNPWELCGAILDRHWSHGSRAAVAVVSLGFILSIMGSNLGANVIPWGADTTTLLPRLINIRRGMYASYILGLAICPWRILSSSTAFLQFLGGYSIFLGPLVGIFLTDYLVCRRGNIYLRDLYSPEGRYWYGNGSGSGHVWSGGVHWRAVVAYVVAVVPPVPGFVGTFGLDVGGGGLHVYQVGWLLTCTLSSVVYFGLMFVRDGGVFCAEEREMAFEAISHAQVESFLGLQRDGRRSTSQAAVAVDPLSKTTCTGGGIIVSHAV</sequence>
<feature type="transmembrane region" description="Helical" evidence="6">
    <location>
        <begin position="190"/>
        <end position="209"/>
    </location>
</feature>
<feature type="transmembrane region" description="Helical" evidence="6">
    <location>
        <begin position="424"/>
        <end position="448"/>
    </location>
</feature>
<feature type="transmembrane region" description="Helical" evidence="6">
    <location>
        <begin position="90"/>
        <end position="110"/>
    </location>
</feature>
<organism evidence="7 8">
    <name type="scientific">Geosmithia morbida</name>
    <dbReference type="NCBI Taxonomy" id="1094350"/>
    <lineage>
        <taxon>Eukaryota</taxon>
        <taxon>Fungi</taxon>
        <taxon>Dikarya</taxon>
        <taxon>Ascomycota</taxon>
        <taxon>Pezizomycotina</taxon>
        <taxon>Sordariomycetes</taxon>
        <taxon>Hypocreomycetidae</taxon>
        <taxon>Hypocreales</taxon>
        <taxon>Bionectriaceae</taxon>
        <taxon>Geosmithia</taxon>
    </lineage>
</organism>
<feature type="transmembrane region" description="Helical" evidence="6">
    <location>
        <begin position="148"/>
        <end position="169"/>
    </location>
</feature>
<feature type="transmembrane region" description="Helical" evidence="6">
    <location>
        <begin position="215"/>
        <end position="236"/>
    </location>
</feature>
<dbReference type="AlphaFoldDB" id="A0A9P5D6M5"/>
<evidence type="ECO:0000256" key="6">
    <source>
        <dbReference type="SAM" id="Phobius"/>
    </source>
</evidence>
<evidence type="ECO:0000313" key="7">
    <source>
        <dbReference type="EMBL" id="KAF4123664.1"/>
    </source>
</evidence>
<keyword evidence="3 6" id="KW-0812">Transmembrane</keyword>
<evidence type="ECO:0000256" key="4">
    <source>
        <dbReference type="ARBA" id="ARBA00022989"/>
    </source>
</evidence>
<comment type="subcellular location">
    <subcellularLocation>
        <location evidence="1">Membrane</location>
        <topology evidence="1">Multi-pass membrane protein</topology>
    </subcellularLocation>
</comment>
<evidence type="ECO:0000256" key="3">
    <source>
        <dbReference type="ARBA" id="ARBA00022692"/>
    </source>
</evidence>
<evidence type="ECO:0000313" key="8">
    <source>
        <dbReference type="Proteomes" id="UP000749293"/>
    </source>
</evidence>
<feature type="transmembrane region" description="Helical" evidence="6">
    <location>
        <begin position="519"/>
        <end position="538"/>
    </location>
</feature>
<gene>
    <name evidence="7" type="ORF">GMORB2_6365</name>
</gene>
<comment type="similarity">
    <text evidence="2">Belongs to the purine-cytosine permease (2.A.39) family.</text>
</comment>
<evidence type="ECO:0000256" key="2">
    <source>
        <dbReference type="ARBA" id="ARBA00008974"/>
    </source>
</evidence>
<feature type="transmembrane region" description="Helical" evidence="6">
    <location>
        <begin position="487"/>
        <end position="507"/>
    </location>
</feature>
<dbReference type="GeneID" id="55972590"/>
<dbReference type="Pfam" id="PF02133">
    <property type="entry name" value="Transp_cyt_pur"/>
    <property type="match status" value="1"/>
</dbReference>
<accession>A0A9P5D6M5</accession>
<feature type="transmembrane region" description="Helical" evidence="6">
    <location>
        <begin position="63"/>
        <end position="84"/>
    </location>
</feature>
<dbReference type="EMBL" id="JAANYQ010000006">
    <property type="protein sequence ID" value="KAF4123664.1"/>
    <property type="molecule type" value="Genomic_DNA"/>
</dbReference>
<dbReference type="GO" id="GO:0005886">
    <property type="term" value="C:plasma membrane"/>
    <property type="evidence" value="ECO:0007669"/>
    <property type="project" value="TreeGrafter"/>
</dbReference>
<comment type="caution">
    <text evidence="7">The sequence shown here is derived from an EMBL/GenBank/DDBJ whole genome shotgun (WGS) entry which is preliminary data.</text>
</comment>
<keyword evidence="8" id="KW-1185">Reference proteome</keyword>
<dbReference type="GO" id="GO:0015205">
    <property type="term" value="F:nucleobase transmembrane transporter activity"/>
    <property type="evidence" value="ECO:0007669"/>
    <property type="project" value="TreeGrafter"/>
</dbReference>
<dbReference type="OrthoDB" id="2018619at2759"/>
<protein>
    <submittedName>
        <fullName evidence="7">Permease</fullName>
    </submittedName>
</protein>
<reference evidence="7" key="1">
    <citation type="submission" date="2020-03" db="EMBL/GenBank/DDBJ databases">
        <title>Site-based positive gene gene selection in Geosmithia morbida across the United States reveals a broad range of putative effectors and factors for local host and environmental adapation.</title>
        <authorList>
            <person name="Onufrak A."/>
            <person name="Murdoch R.W."/>
            <person name="Gazis R."/>
            <person name="Huff M."/>
            <person name="Staton M."/>
            <person name="Klingeman W."/>
            <person name="Hadziabdic D."/>
        </authorList>
    </citation>
    <scope>NUCLEOTIDE SEQUENCE</scope>
    <source>
        <strain evidence="7">1262</strain>
    </source>
</reference>
<proteinExistence type="inferred from homology"/>
<feature type="transmembrane region" description="Helical" evidence="6">
    <location>
        <begin position="359"/>
        <end position="379"/>
    </location>
</feature>